<dbReference type="Proteomes" id="UP000248555">
    <property type="component" value="Unassembled WGS sequence"/>
</dbReference>
<sequence>MMVEKIKISTDTITLGQLLKLANVIETGGMAKWFLQNYEVYVNGERESRRGRKLKPEDVVEIKGHGTFTVIA</sequence>
<evidence type="ECO:0000313" key="2">
    <source>
        <dbReference type="EMBL" id="RAK20577.1"/>
    </source>
</evidence>
<gene>
    <name evidence="2" type="ORF">B0I26_104231</name>
</gene>
<dbReference type="PROSITE" id="PS50889">
    <property type="entry name" value="S4"/>
    <property type="match status" value="1"/>
</dbReference>
<dbReference type="InterPro" id="IPR014330">
    <property type="entry name" value="RNA-bd_S4-rel_YaaA"/>
</dbReference>
<evidence type="ECO:0000256" key="1">
    <source>
        <dbReference type="PROSITE-ProRule" id="PRU00182"/>
    </source>
</evidence>
<dbReference type="GO" id="GO:0003723">
    <property type="term" value="F:RNA binding"/>
    <property type="evidence" value="ECO:0007669"/>
    <property type="project" value="UniProtKB-KW"/>
</dbReference>
<dbReference type="NCBIfam" id="TIGR02988">
    <property type="entry name" value="YaaA_near_RecF"/>
    <property type="match status" value="1"/>
</dbReference>
<proteinExistence type="predicted"/>
<protein>
    <submittedName>
        <fullName evidence="2">S4 domain protein YaaA</fullName>
    </submittedName>
</protein>
<accession>A0A327YJU0</accession>
<dbReference type="InterPro" id="IPR036986">
    <property type="entry name" value="S4_RNA-bd_sf"/>
</dbReference>
<name>A0A327YJU0_9BACL</name>
<keyword evidence="3" id="KW-1185">Reference proteome</keyword>
<organism evidence="2 3">
    <name type="scientific">Paranoxybacillus vitaminiphilus</name>
    <dbReference type="NCBI Taxonomy" id="581036"/>
    <lineage>
        <taxon>Bacteria</taxon>
        <taxon>Bacillati</taxon>
        <taxon>Bacillota</taxon>
        <taxon>Bacilli</taxon>
        <taxon>Bacillales</taxon>
        <taxon>Anoxybacillaceae</taxon>
        <taxon>Paranoxybacillus</taxon>
    </lineage>
</organism>
<dbReference type="AlphaFoldDB" id="A0A327YJU0"/>
<dbReference type="SUPFAM" id="SSF55174">
    <property type="entry name" value="Alpha-L RNA-binding motif"/>
    <property type="match status" value="1"/>
</dbReference>
<dbReference type="EMBL" id="QLMH01000004">
    <property type="protein sequence ID" value="RAK20577.1"/>
    <property type="molecule type" value="Genomic_DNA"/>
</dbReference>
<comment type="caution">
    <text evidence="2">The sequence shown here is derived from an EMBL/GenBank/DDBJ whole genome shotgun (WGS) entry which is preliminary data.</text>
</comment>
<evidence type="ECO:0000313" key="3">
    <source>
        <dbReference type="Proteomes" id="UP000248555"/>
    </source>
</evidence>
<reference evidence="2 3" key="1">
    <citation type="submission" date="2018-06" db="EMBL/GenBank/DDBJ databases">
        <title>Genomic Encyclopedia of Type Strains, Phase III (KMG-III): the genomes of soil and plant-associated and newly described type strains.</title>
        <authorList>
            <person name="Whitman W."/>
        </authorList>
    </citation>
    <scope>NUCLEOTIDE SEQUENCE [LARGE SCALE GENOMIC DNA]</scope>
    <source>
        <strain evidence="2 3">CGMCC 1.8979</strain>
    </source>
</reference>
<dbReference type="CDD" id="cd00165">
    <property type="entry name" value="S4"/>
    <property type="match status" value="1"/>
</dbReference>
<dbReference type="Gene3D" id="3.10.290.10">
    <property type="entry name" value="RNA-binding S4 domain"/>
    <property type="match status" value="1"/>
</dbReference>
<dbReference type="Pfam" id="PF13275">
    <property type="entry name" value="S4_2"/>
    <property type="match status" value="1"/>
</dbReference>
<keyword evidence="1" id="KW-0694">RNA-binding</keyword>